<keyword evidence="11 12" id="KW-0234">DNA repair</keyword>
<dbReference type="InterPro" id="IPR020563">
    <property type="entry name" value="X-over_junc_endoDNase_Mg_BS"/>
</dbReference>
<keyword evidence="3 12" id="KW-0540">Nuclease</keyword>
<evidence type="ECO:0000256" key="10">
    <source>
        <dbReference type="ARBA" id="ARBA00023172"/>
    </source>
</evidence>
<keyword evidence="5 12" id="KW-0255">Endonuclease</keyword>
<evidence type="ECO:0000256" key="3">
    <source>
        <dbReference type="ARBA" id="ARBA00022722"/>
    </source>
</evidence>
<dbReference type="InterPro" id="IPR036397">
    <property type="entry name" value="RNaseH_sf"/>
</dbReference>
<dbReference type="PROSITE" id="PS01321">
    <property type="entry name" value="RUVC"/>
    <property type="match status" value="1"/>
</dbReference>
<keyword evidence="8 12" id="KW-0460">Magnesium</keyword>
<keyword evidence="10 12" id="KW-0233">DNA recombination</keyword>
<dbReference type="PANTHER" id="PTHR30194:SF3">
    <property type="entry name" value="CROSSOVER JUNCTION ENDODEOXYRIBONUCLEASE RUVC"/>
    <property type="match status" value="1"/>
</dbReference>
<dbReference type="PANTHER" id="PTHR30194">
    <property type="entry name" value="CROSSOVER JUNCTION ENDODEOXYRIBONUCLEASE RUVC"/>
    <property type="match status" value="1"/>
</dbReference>
<dbReference type="Pfam" id="PF02075">
    <property type="entry name" value="RuvC"/>
    <property type="match status" value="1"/>
</dbReference>
<keyword evidence="15" id="KW-1185">Reference proteome</keyword>
<dbReference type="PRINTS" id="PR00696">
    <property type="entry name" value="RSOLVASERUVC"/>
</dbReference>
<feature type="active site" evidence="12">
    <location>
        <position position="74"/>
    </location>
</feature>
<feature type="binding site" evidence="12">
    <location>
        <position position="74"/>
    </location>
    <ligand>
        <name>Mg(2+)</name>
        <dbReference type="ChEBI" id="CHEBI:18420"/>
        <label>2</label>
    </ligand>
</feature>
<organism evidence="14 15">
    <name type="scientific">Candidatus Bandiella euplotis</name>
    <dbReference type="NCBI Taxonomy" id="1664265"/>
    <lineage>
        <taxon>Bacteria</taxon>
        <taxon>Pseudomonadati</taxon>
        <taxon>Pseudomonadota</taxon>
        <taxon>Alphaproteobacteria</taxon>
        <taxon>Rickettsiales</taxon>
        <taxon>Candidatus Midichloriaceae</taxon>
        <taxon>Candidatus Bandiella</taxon>
    </lineage>
</organism>
<dbReference type="CDD" id="cd16962">
    <property type="entry name" value="RuvC"/>
    <property type="match status" value="1"/>
</dbReference>
<evidence type="ECO:0000256" key="5">
    <source>
        <dbReference type="ARBA" id="ARBA00022759"/>
    </source>
</evidence>
<evidence type="ECO:0000256" key="11">
    <source>
        <dbReference type="ARBA" id="ARBA00023204"/>
    </source>
</evidence>
<dbReference type="HAMAP" id="MF_00034">
    <property type="entry name" value="RuvC"/>
    <property type="match status" value="1"/>
</dbReference>
<dbReference type="Gene3D" id="3.30.420.10">
    <property type="entry name" value="Ribonuclease H-like superfamily/Ribonuclease H"/>
    <property type="match status" value="1"/>
</dbReference>
<keyword evidence="6 12" id="KW-0227">DNA damage</keyword>
<accession>A0ABZ0UK18</accession>
<evidence type="ECO:0000256" key="7">
    <source>
        <dbReference type="ARBA" id="ARBA00022801"/>
    </source>
</evidence>
<keyword evidence="2 12" id="KW-0963">Cytoplasm</keyword>
<keyword evidence="9 12" id="KW-0238">DNA-binding</keyword>
<dbReference type="Proteomes" id="UP001327219">
    <property type="component" value="Chromosome"/>
</dbReference>
<dbReference type="SUPFAM" id="SSF53098">
    <property type="entry name" value="Ribonuclease H-like"/>
    <property type="match status" value="1"/>
</dbReference>
<dbReference type="EMBL" id="CP110820">
    <property type="protein sequence ID" value="WPX96297.1"/>
    <property type="molecule type" value="Genomic_DNA"/>
</dbReference>
<evidence type="ECO:0000256" key="8">
    <source>
        <dbReference type="ARBA" id="ARBA00022842"/>
    </source>
</evidence>
<dbReference type="InterPro" id="IPR002176">
    <property type="entry name" value="X-over_junc_endoDNase_RuvC"/>
</dbReference>
<evidence type="ECO:0000256" key="6">
    <source>
        <dbReference type="ARBA" id="ARBA00022763"/>
    </source>
</evidence>
<dbReference type="EC" id="3.1.21.10" evidence="12 13"/>
<evidence type="ECO:0000313" key="14">
    <source>
        <dbReference type="EMBL" id="WPX96297.1"/>
    </source>
</evidence>
<comment type="catalytic activity">
    <reaction evidence="12">
        <text>Endonucleolytic cleavage at a junction such as a reciprocal single-stranded crossover between two homologous DNA duplexes (Holliday junction).</text>
        <dbReference type="EC" id="3.1.21.10"/>
    </reaction>
</comment>
<evidence type="ECO:0000256" key="2">
    <source>
        <dbReference type="ARBA" id="ARBA00022490"/>
    </source>
</evidence>
<comment type="subcellular location">
    <subcellularLocation>
        <location evidence="12">Cytoplasm</location>
    </subcellularLocation>
</comment>
<comment type="similarity">
    <text evidence="1 12">Belongs to the RuvC family.</text>
</comment>
<name>A0ABZ0UK18_9RICK</name>
<dbReference type="NCBIfam" id="TIGR00228">
    <property type="entry name" value="ruvC"/>
    <property type="match status" value="1"/>
</dbReference>
<comment type="cofactor">
    <cofactor evidence="12">
        <name>Mg(2+)</name>
        <dbReference type="ChEBI" id="CHEBI:18420"/>
    </cofactor>
    <text evidence="12">Binds 2 Mg(2+) ion per subunit.</text>
</comment>
<protein>
    <recommendedName>
        <fullName evidence="12 13">Crossover junction endodeoxyribonuclease RuvC</fullName>
        <ecNumber evidence="12 13">3.1.21.10</ecNumber>
    </recommendedName>
    <alternativeName>
        <fullName evidence="12">Holliday junction nuclease RuvC</fullName>
    </alternativeName>
    <alternativeName>
        <fullName evidence="12">Holliday junction resolvase RuvC</fullName>
    </alternativeName>
</protein>
<proteinExistence type="inferred from homology"/>
<reference evidence="14 15" key="1">
    <citation type="submission" date="2022-11" db="EMBL/GenBank/DDBJ databases">
        <title>Host association and intracellularity evolved multiple times independently in the Rickettsiales.</title>
        <authorList>
            <person name="Castelli M."/>
            <person name="Nardi T."/>
            <person name="Gammuto L."/>
            <person name="Bellinzona G."/>
            <person name="Sabaneyeva E."/>
            <person name="Potekhin A."/>
            <person name="Serra V."/>
            <person name="Petroni G."/>
            <person name="Sassera D."/>
        </authorList>
    </citation>
    <scope>NUCLEOTIDE SEQUENCE [LARGE SCALE GENOMIC DNA]</scope>
    <source>
        <strain evidence="14 15">NDG2</strain>
    </source>
</reference>
<evidence type="ECO:0000313" key="15">
    <source>
        <dbReference type="Proteomes" id="UP001327219"/>
    </source>
</evidence>
<evidence type="ECO:0000256" key="13">
    <source>
        <dbReference type="NCBIfam" id="TIGR00228"/>
    </source>
</evidence>
<evidence type="ECO:0000256" key="1">
    <source>
        <dbReference type="ARBA" id="ARBA00009518"/>
    </source>
</evidence>
<keyword evidence="7 12" id="KW-0378">Hydrolase</keyword>
<feature type="binding site" evidence="12">
    <location>
        <position position="146"/>
    </location>
    <ligand>
        <name>Mg(2+)</name>
        <dbReference type="ChEBI" id="CHEBI:18420"/>
        <label>1</label>
    </ligand>
</feature>
<keyword evidence="4 12" id="KW-0479">Metal-binding</keyword>
<feature type="active site" evidence="12">
    <location>
        <position position="146"/>
    </location>
</feature>
<evidence type="ECO:0000256" key="9">
    <source>
        <dbReference type="ARBA" id="ARBA00023125"/>
    </source>
</evidence>
<comment type="function">
    <text evidence="12">The RuvA-RuvB-RuvC complex processes Holliday junction (HJ) DNA during genetic recombination and DNA repair. Endonuclease that resolves HJ intermediates. Cleaves cruciform DNA by making single-stranded nicks across the HJ at symmetrical positions within the homologous arms, yielding a 5'-phosphate and a 3'-hydroxyl group; requires a central core of homology in the junction. The consensus cleavage sequence is 5'-(A/T)TT(C/G)-3'. Cleavage occurs on the 3'-side of the TT dinucleotide at the point of strand exchange. HJ branch migration catalyzed by RuvA-RuvB allows RuvC to scan DNA until it finds its consensus sequence, where it cleaves and resolves the cruciform DNA.</text>
</comment>
<gene>
    <name evidence="12" type="primary">ruvC</name>
    <name evidence="14" type="ORF">Bandiella_00406</name>
</gene>
<feature type="binding site" evidence="12">
    <location>
        <position position="13"/>
    </location>
    <ligand>
        <name>Mg(2+)</name>
        <dbReference type="ChEBI" id="CHEBI:18420"/>
        <label>1</label>
    </ligand>
</feature>
<comment type="subunit">
    <text evidence="12">Homodimer which binds Holliday junction (HJ) DNA. The HJ becomes 2-fold symmetrical on binding to RuvC with unstacked arms; it has a different conformation from HJ DNA in complex with RuvA. In the full resolvosome a probable DNA-RuvA(4)-RuvB(12)-RuvC(2) complex forms which resolves the HJ.</text>
</comment>
<feature type="active site" evidence="12">
    <location>
        <position position="13"/>
    </location>
</feature>
<dbReference type="InterPro" id="IPR012337">
    <property type="entry name" value="RNaseH-like_sf"/>
</dbReference>
<evidence type="ECO:0000256" key="4">
    <source>
        <dbReference type="ARBA" id="ARBA00022723"/>
    </source>
</evidence>
<evidence type="ECO:0000256" key="12">
    <source>
        <dbReference type="HAMAP-Rule" id="MF_00034"/>
    </source>
</evidence>
<sequence length="166" mass="18327">MKNKVNNRFMGIDPGLNFTGWGVIEHKGADKFVYIASGVIKTSLKTPYPERLHQLFSKIMDVVNIHTPDAAAIEDTYININNQSSIKLAQAKAAAIIAISHHKIPLVDYPAKKVKKTITGSGSADKTQVIKMIKYWLPEVTTEISDEADALAIALCYASHYKQKGE</sequence>